<dbReference type="RefSeq" id="WP_254098129.1">
    <property type="nucleotide sequence ID" value="NZ_JANATA010000001.1"/>
</dbReference>
<keyword evidence="2" id="KW-1185">Reference proteome</keyword>
<name>A0AA42BNN9_9ALTE</name>
<accession>A0AA42BNN9</accession>
<organism evidence="1 2">
    <name type="scientific">Opacimonas viscosa</name>
    <dbReference type="NCBI Taxonomy" id="2961944"/>
    <lineage>
        <taxon>Bacteria</taxon>
        <taxon>Pseudomonadati</taxon>
        <taxon>Pseudomonadota</taxon>
        <taxon>Gammaproteobacteria</taxon>
        <taxon>Alteromonadales</taxon>
        <taxon>Alteromonadaceae</taxon>
        <taxon>Opacimonas</taxon>
    </lineage>
</organism>
<proteinExistence type="predicted"/>
<dbReference type="AlphaFoldDB" id="A0AA42BNN9"/>
<evidence type="ECO:0000313" key="1">
    <source>
        <dbReference type="EMBL" id="MCP3427616.1"/>
    </source>
</evidence>
<sequence>MVLLLFLVMALLAIATRLYLLTDSQQVATTQYANTHVVTLDTLLDVEEVRLTALTAYIYDTPSELIPLQAKLLDTAKQLSMSSADIAFINSPRLLTYLKFRAARECFEFAVDEAYQNLGVFASVKVQYPEASDLFASAEALFVKRDAILQDIALEIAEQEQQTLHHTHIEKAQAIWLARANRNISHPCKTSTR</sequence>
<dbReference type="EMBL" id="JANATA010000001">
    <property type="protein sequence ID" value="MCP3427616.1"/>
    <property type="molecule type" value="Genomic_DNA"/>
</dbReference>
<dbReference type="Proteomes" id="UP001165413">
    <property type="component" value="Unassembled WGS sequence"/>
</dbReference>
<gene>
    <name evidence="1" type="ORF">NLF92_01480</name>
</gene>
<comment type="caution">
    <text evidence="1">The sequence shown here is derived from an EMBL/GenBank/DDBJ whole genome shotgun (WGS) entry which is preliminary data.</text>
</comment>
<evidence type="ECO:0000313" key="2">
    <source>
        <dbReference type="Proteomes" id="UP001165413"/>
    </source>
</evidence>
<reference evidence="1" key="1">
    <citation type="submission" date="2022-07" db="EMBL/GenBank/DDBJ databases">
        <title>Characterization of the Novel Bacterium Alteromonas immobilis LMIT006 and Alteromonas gregis LMIT007.</title>
        <authorList>
            <person name="Lin X."/>
        </authorList>
    </citation>
    <scope>NUCLEOTIDE SEQUENCE</scope>
    <source>
        <strain evidence="1">LMIT007</strain>
    </source>
</reference>
<protein>
    <submittedName>
        <fullName evidence="1">Uncharacterized protein</fullName>
    </submittedName>
</protein>